<dbReference type="SUPFAM" id="SSF56935">
    <property type="entry name" value="Porins"/>
    <property type="match status" value="1"/>
</dbReference>
<accession>A0A3S4I6N7</accession>
<dbReference type="EMBL" id="LR134182">
    <property type="protein sequence ID" value="VEB42342.1"/>
    <property type="molecule type" value="Genomic_DNA"/>
</dbReference>
<keyword evidence="6 7" id="KW-0998">Cell outer membrane</keyword>
<comment type="subcellular location">
    <subcellularLocation>
        <location evidence="1 7">Cell outer membrane</location>
        <topology evidence="1 7">Multi-pass membrane protein</topology>
    </subcellularLocation>
</comment>
<organism evidence="8 9">
    <name type="scientific">Chromobacterium violaceum</name>
    <dbReference type="NCBI Taxonomy" id="536"/>
    <lineage>
        <taxon>Bacteria</taxon>
        <taxon>Pseudomonadati</taxon>
        <taxon>Pseudomonadota</taxon>
        <taxon>Betaproteobacteria</taxon>
        <taxon>Neisseriales</taxon>
        <taxon>Chromobacteriaceae</taxon>
        <taxon>Chromobacterium</taxon>
    </lineage>
</organism>
<evidence type="ECO:0000256" key="7">
    <source>
        <dbReference type="PROSITE-ProRule" id="PRU01360"/>
    </source>
</evidence>
<dbReference type="PANTHER" id="PTHR47234">
    <property type="match status" value="1"/>
</dbReference>
<evidence type="ECO:0000313" key="8">
    <source>
        <dbReference type="EMBL" id="VEB42342.1"/>
    </source>
</evidence>
<dbReference type="PROSITE" id="PS52016">
    <property type="entry name" value="TONB_DEPENDENT_REC_3"/>
    <property type="match status" value="1"/>
</dbReference>
<dbReference type="PANTHER" id="PTHR47234:SF2">
    <property type="entry name" value="TONB-DEPENDENT RECEPTOR"/>
    <property type="match status" value="1"/>
</dbReference>
<dbReference type="GO" id="GO:0009279">
    <property type="term" value="C:cell outer membrane"/>
    <property type="evidence" value="ECO:0007669"/>
    <property type="project" value="UniProtKB-SubCell"/>
</dbReference>
<keyword evidence="5 7" id="KW-0472">Membrane</keyword>
<keyword evidence="3 7" id="KW-1134">Transmembrane beta strand</keyword>
<gene>
    <name evidence="8" type="ORF">NCTC9695_02790</name>
</gene>
<comment type="similarity">
    <text evidence="7">Belongs to the TonB-dependent receptor family.</text>
</comment>
<dbReference type="AlphaFoldDB" id="A0A3S4I6N7"/>
<sequence>MVKPYSTWNMSGSYEFNKHLTLTAGVRNLFDQLPPWSNQQYLFQGNYDARFADQVGRAYFLKANYKM</sequence>
<dbReference type="InterPro" id="IPR036942">
    <property type="entry name" value="Beta-barrel_TonB_sf"/>
</dbReference>
<evidence type="ECO:0000313" key="9">
    <source>
        <dbReference type="Proteomes" id="UP000275777"/>
    </source>
</evidence>
<dbReference type="InterPro" id="IPR039426">
    <property type="entry name" value="TonB-dep_rcpt-like"/>
</dbReference>
<reference evidence="8 9" key="1">
    <citation type="submission" date="2018-12" db="EMBL/GenBank/DDBJ databases">
        <authorList>
            <consortium name="Pathogen Informatics"/>
        </authorList>
    </citation>
    <scope>NUCLEOTIDE SEQUENCE [LARGE SCALE GENOMIC DNA]</scope>
    <source>
        <strain evidence="8 9">NCTC9695</strain>
    </source>
</reference>
<evidence type="ECO:0000256" key="4">
    <source>
        <dbReference type="ARBA" id="ARBA00022692"/>
    </source>
</evidence>
<evidence type="ECO:0000256" key="5">
    <source>
        <dbReference type="ARBA" id="ARBA00023136"/>
    </source>
</evidence>
<keyword evidence="4 7" id="KW-0812">Transmembrane</keyword>
<proteinExistence type="inferred from homology"/>
<keyword evidence="8" id="KW-0675">Receptor</keyword>
<keyword evidence="2 7" id="KW-0813">Transport</keyword>
<evidence type="ECO:0000256" key="2">
    <source>
        <dbReference type="ARBA" id="ARBA00022448"/>
    </source>
</evidence>
<dbReference type="Proteomes" id="UP000275777">
    <property type="component" value="Chromosome"/>
</dbReference>
<protein>
    <submittedName>
        <fullName evidence="8">Outer membrane receptor FepA</fullName>
    </submittedName>
</protein>
<name>A0A3S4I6N7_CHRVL</name>
<dbReference type="Gene3D" id="2.40.170.20">
    <property type="entry name" value="TonB-dependent receptor, beta-barrel domain"/>
    <property type="match status" value="1"/>
</dbReference>
<evidence type="ECO:0000256" key="3">
    <source>
        <dbReference type="ARBA" id="ARBA00022452"/>
    </source>
</evidence>
<evidence type="ECO:0000256" key="6">
    <source>
        <dbReference type="ARBA" id="ARBA00023237"/>
    </source>
</evidence>
<evidence type="ECO:0000256" key="1">
    <source>
        <dbReference type="ARBA" id="ARBA00004571"/>
    </source>
</evidence>